<name>A0ACC0Y804_9ROSI</name>
<sequence>MDAPKAGASLIKQLASCHKPTRDKALRLLLNTWLPAQTQISDNDMKKLWKGLFYCVWHADKLPVQTQLIQNLSCILAALPLPLSIQYFSVFFLTMRSEWPGIDALSPFLPLRKEAVEELFGPFISVMGKGQDKVLLGKIKSGVFEVLLKMGKKLLEMKKSGCEVDLSDDIVKLGTIAMVMGFSAKFFEFGSSVECFQGNRKVLFGLHEEFLKLEKDLEYSRIVISIPEVNVDDENDEVPELVPINNDMEVDASADGVVLRSASKVLKKCKKAKKVSGGSDEKEKKHKKKKKKSSEYGATDKGEENVVSTALDISNDEHSADPNLISFNESVISNLQMQFEKVAAEVGLDSNVERACDLPKIAVNGTVSKKRKRAKSANGQQSQNPETDQVDAEVSLSAKSREKSAKKVRFSMKNNLVWKPQSPLPPQSLRLPPSVTPRGSALKKGVAPGPIREMPLAIKKVKQRAKSAKKARKVVKIVNPAHKSVKKLKSRSTH</sequence>
<keyword evidence="2" id="KW-1185">Reference proteome</keyword>
<evidence type="ECO:0000313" key="2">
    <source>
        <dbReference type="Proteomes" id="UP001163603"/>
    </source>
</evidence>
<accession>A0ACC0Y804</accession>
<proteinExistence type="predicted"/>
<reference evidence="2" key="1">
    <citation type="journal article" date="2023" name="G3 (Bethesda)">
        <title>Genome assembly and association tests identify interacting loci associated with vigor, precocity, and sex in interspecific pistachio rootstocks.</title>
        <authorList>
            <person name="Palmer W."/>
            <person name="Jacygrad E."/>
            <person name="Sagayaradj S."/>
            <person name="Cavanaugh K."/>
            <person name="Han R."/>
            <person name="Bertier L."/>
            <person name="Beede B."/>
            <person name="Kafkas S."/>
            <person name="Golino D."/>
            <person name="Preece J."/>
            <person name="Michelmore R."/>
        </authorList>
    </citation>
    <scope>NUCLEOTIDE SEQUENCE [LARGE SCALE GENOMIC DNA]</scope>
</reference>
<comment type="caution">
    <text evidence="1">The sequence shown here is derived from an EMBL/GenBank/DDBJ whole genome shotgun (WGS) entry which is preliminary data.</text>
</comment>
<gene>
    <name evidence="1" type="ORF">Pint_13940</name>
</gene>
<protein>
    <submittedName>
        <fullName evidence="1">Uncharacterized protein</fullName>
    </submittedName>
</protein>
<evidence type="ECO:0000313" key="1">
    <source>
        <dbReference type="EMBL" id="KAJ0030473.1"/>
    </source>
</evidence>
<organism evidence="1 2">
    <name type="scientific">Pistacia integerrima</name>
    <dbReference type="NCBI Taxonomy" id="434235"/>
    <lineage>
        <taxon>Eukaryota</taxon>
        <taxon>Viridiplantae</taxon>
        <taxon>Streptophyta</taxon>
        <taxon>Embryophyta</taxon>
        <taxon>Tracheophyta</taxon>
        <taxon>Spermatophyta</taxon>
        <taxon>Magnoliopsida</taxon>
        <taxon>eudicotyledons</taxon>
        <taxon>Gunneridae</taxon>
        <taxon>Pentapetalae</taxon>
        <taxon>rosids</taxon>
        <taxon>malvids</taxon>
        <taxon>Sapindales</taxon>
        <taxon>Anacardiaceae</taxon>
        <taxon>Pistacia</taxon>
    </lineage>
</organism>
<dbReference type="EMBL" id="CM047743">
    <property type="protein sequence ID" value="KAJ0030473.1"/>
    <property type="molecule type" value="Genomic_DNA"/>
</dbReference>
<dbReference type="Proteomes" id="UP001163603">
    <property type="component" value="Chromosome 8"/>
</dbReference>